<protein>
    <recommendedName>
        <fullName evidence="1">PPM-type phosphatase domain-containing protein</fullName>
    </recommendedName>
</protein>
<evidence type="ECO:0000259" key="1">
    <source>
        <dbReference type="Pfam" id="PF13672"/>
    </source>
</evidence>
<sequence length="264" mass="29978">MSWKAIARFAVGTSHQEQKIPCQDYGHYRIFNDVIVGAVADGAGSAKYSHIGSKLAVETTLKYLSTISEYLQQRKRCWQKVYQPLSEQEAKKLFTKTVNHVISDLTKQAANKDYSVNDLACTLLVFIATPEWVAAMQIGDGFIVMSSQDTEYQMLFKPDKGEFFNETTFVTSVSGLEEMQVKVFSGKQEFICAATDGLEKVAIRFSDWQPFLPFFKPLEAYLRETENPGCDGENYIMDFLESDRLNARTNDDKTLVLCLFEKEI</sequence>
<dbReference type="Proteomes" id="UP000300142">
    <property type="component" value="Unassembled WGS sequence"/>
</dbReference>
<gene>
    <name evidence="2" type="ORF">SR1949_51740</name>
</gene>
<proteinExistence type="predicted"/>
<keyword evidence="3" id="KW-1185">Reference proteome</keyword>
<comment type="caution">
    <text evidence="2">The sequence shown here is derived from an EMBL/GenBank/DDBJ whole genome shotgun (WGS) entry which is preliminary data.</text>
</comment>
<reference evidence="3" key="1">
    <citation type="submission" date="2019-02" db="EMBL/GenBank/DDBJ databases">
        <title>Draft genome sequence of Sphaerospermopsis reniformis NIES-1949.</title>
        <authorList>
            <person name="Yamaguchi H."/>
            <person name="Suzuki S."/>
            <person name="Kawachi M."/>
        </authorList>
    </citation>
    <scope>NUCLEOTIDE SEQUENCE [LARGE SCALE GENOMIC DNA]</scope>
    <source>
        <strain evidence="3">NIES-1949</strain>
    </source>
</reference>
<dbReference type="InterPro" id="IPR001932">
    <property type="entry name" value="PPM-type_phosphatase-like_dom"/>
</dbReference>
<dbReference type="EMBL" id="BJCE01000390">
    <property type="protein sequence ID" value="GCL40040.1"/>
    <property type="molecule type" value="Genomic_DNA"/>
</dbReference>
<feature type="domain" description="PPM-type phosphatase" evidence="1">
    <location>
        <begin position="11"/>
        <end position="226"/>
    </location>
</feature>
<evidence type="ECO:0000313" key="2">
    <source>
        <dbReference type="EMBL" id="GCL40040.1"/>
    </source>
</evidence>
<dbReference type="Pfam" id="PF13672">
    <property type="entry name" value="PP2C_2"/>
    <property type="match status" value="1"/>
</dbReference>
<dbReference type="SUPFAM" id="SSF81606">
    <property type="entry name" value="PP2C-like"/>
    <property type="match status" value="1"/>
</dbReference>
<dbReference type="InterPro" id="IPR036457">
    <property type="entry name" value="PPM-type-like_dom_sf"/>
</dbReference>
<dbReference type="RefSeq" id="WP_137669447.1">
    <property type="nucleotide sequence ID" value="NZ_BJCE01000390.1"/>
</dbReference>
<accession>A0A480A4S6</accession>
<dbReference type="Gene3D" id="3.60.40.10">
    <property type="entry name" value="PPM-type phosphatase domain"/>
    <property type="match status" value="1"/>
</dbReference>
<evidence type="ECO:0000313" key="3">
    <source>
        <dbReference type="Proteomes" id="UP000300142"/>
    </source>
</evidence>
<name>A0A480A4S6_9CYAN</name>
<dbReference type="AlphaFoldDB" id="A0A480A4S6"/>
<organism evidence="2 3">
    <name type="scientific">Sphaerospermopsis reniformis</name>
    <dbReference type="NCBI Taxonomy" id="531300"/>
    <lineage>
        <taxon>Bacteria</taxon>
        <taxon>Bacillati</taxon>
        <taxon>Cyanobacteriota</taxon>
        <taxon>Cyanophyceae</taxon>
        <taxon>Nostocales</taxon>
        <taxon>Aphanizomenonaceae</taxon>
        <taxon>Sphaerospermopsis</taxon>
    </lineage>
</organism>